<protein>
    <submittedName>
        <fullName evidence="3">Uncharacterized protein LOC108719630</fullName>
    </submittedName>
</protein>
<name>A0A8J0VMD3_XENLA</name>
<keyword evidence="2" id="KW-1185">Reference proteome</keyword>
<accession>A0A8J0VMD3</accession>
<feature type="chain" id="PRO_5035161775" evidence="1">
    <location>
        <begin position="26"/>
        <end position="258"/>
    </location>
</feature>
<evidence type="ECO:0000313" key="3">
    <source>
        <dbReference type="RefSeq" id="XP_018124304.1"/>
    </source>
</evidence>
<dbReference type="KEGG" id="xla:108719630"/>
<dbReference type="AlphaFoldDB" id="A0A8J0VMD3"/>
<organism evidence="2 3">
    <name type="scientific">Xenopus laevis</name>
    <name type="common">African clawed frog</name>
    <dbReference type="NCBI Taxonomy" id="8355"/>
    <lineage>
        <taxon>Eukaryota</taxon>
        <taxon>Metazoa</taxon>
        <taxon>Chordata</taxon>
        <taxon>Craniata</taxon>
        <taxon>Vertebrata</taxon>
        <taxon>Euteleostomi</taxon>
        <taxon>Amphibia</taxon>
        <taxon>Batrachia</taxon>
        <taxon>Anura</taxon>
        <taxon>Pipoidea</taxon>
        <taxon>Pipidae</taxon>
        <taxon>Xenopodinae</taxon>
        <taxon>Xenopus</taxon>
        <taxon>Xenopus</taxon>
    </lineage>
</organism>
<reference evidence="3" key="1">
    <citation type="submission" date="2025-08" db="UniProtKB">
        <authorList>
            <consortium name="RefSeq"/>
        </authorList>
    </citation>
    <scope>IDENTIFICATION</scope>
    <source>
        <strain evidence="3">J_2021</strain>
        <tissue evidence="3">Erythrocytes</tissue>
    </source>
</reference>
<dbReference type="Proteomes" id="UP000186698">
    <property type="component" value="Chromosome 1L"/>
</dbReference>
<dbReference type="OrthoDB" id="9897611at2759"/>
<dbReference type="GeneID" id="108719630"/>
<evidence type="ECO:0000313" key="2">
    <source>
        <dbReference type="Proteomes" id="UP000186698"/>
    </source>
</evidence>
<dbReference type="RefSeq" id="XP_018124304.1">
    <property type="nucleotide sequence ID" value="XM_018268815.2"/>
</dbReference>
<gene>
    <name evidence="3" type="primary">LOC108719630</name>
</gene>
<keyword evidence="1" id="KW-0732">Signal</keyword>
<feature type="signal peptide" evidence="1">
    <location>
        <begin position="1"/>
        <end position="25"/>
    </location>
</feature>
<evidence type="ECO:0000256" key="1">
    <source>
        <dbReference type="SAM" id="SignalP"/>
    </source>
</evidence>
<sequence length="258" mass="28799">MNKKVPQKYMIVFLLLLCLMKASLGFPMLHLMQMFNLLERVPEQTQRNPHLFAAPAQFVQLHGRQLRYMQPYQMIPIMFAQMRQQALLSGSDSEENILSGVIMMPVDAGLDGNAATIHHAGVIIDNSILQGQSGLNPAGQHGVSTANQNKNLPELPWVMPTTQNNVSLPDIVKENFKEPLPTITPHIDIETAPEPTMPMGRDSELTVNANTMGVENWILCNSYVPDIHELHDLVRGDGYIAVKTPEYFTSGQGNKNFK</sequence>
<proteinExistence type="predicted"/>